<dbReference type="InterPro" id="IPR001509">
    <property type="entry name" value="Epimerase_deHydtase"/>
</dbReference>
<dbReference type="PANTHER" id="PTHR48079">
    <property type="entry name" value="PROTEIN YEEZ"/>
    <property type="match status" value="1"/>
</dbReference>
<evidence type="ECO:0000256" key="1">
    <source>
        <dbReference type="SAM" id="MobiDB-lite"/>
    </source>
</evidence>
<accession>A0ABU4VIL7</accession>
<evidence type="ECO:0000313" key="3">
    <source>
        <dbReference type="EMBL" id="MDX8150753.1"/>
    </source>
</evidence>
<feature type="domain" description="NAD-dependent epimerase/dehydratase" evidence="2">
    <location>
        <begin position="3"/>
        <end position="236"/>
    </location>
</feature>
<proteinExistence type="predicted"/>
<feature type="region of interest" description="Disordered" evidence="1">
    <location>
        <begin position="308"/>
        <end position="332"/>
    </location>
</feature>
<name>A0ABU4VIL7_9ACTN</name>
<dbReference type="RefSeq" id="WP_319952896.1">
    <property type="nucleotide sequence ID" value="NZ_JAXAVX010000001.1"/>
</dbReference>
<dbReference type="EMBL" id="JAXAVX010000001">
    <property type="protein sequence ID" value="MDX8150753.1"/>
    <property type="molecule type" value="Genomic_DNA"/>
</dbReference>
<dbReference type="InterPro" id="IPR051783">
    <property type="entry name" value="NAD(P)-dependent_oxidoreduct"/>
</dbReference>
<dbReference type="SUPFAM" id="SSF51735">
    <property type="entry name" value="NAD(P)-binding Rossmann-fold domains"/>
    <property type="match status" value="1"/>
</dbReference>
<sequence>MRVLLAGATGVIGRPLVPLLRAAGHDVVGLTRRPDRLPALAAVGAQGRVVDALDPAAVDAVVADVRPDAVIDQLTALPERYDPRRLDDFYGATNRLRRDGTAALLAAAEAHGARRYLLQSISFLTAPEGPDVLDEDARPWTDAPAAPAAEMVRILVGNEARVTGSARLAGLALRYGFLYGPGTYLASDGSMADEVRSRRMPLVGGGGGRWSLVHAFDAARATVAALERGAPGVYNVVDDDPAPMREWLPAFAAALGAKPPRRVPAWLARLLVGELPVRQATAARGASNARARAELDWAPAIPSWRTGLVEHRDGDPVGPAPRPAGAASPEAG</sequence>
<evidence type="ECO:0000259" key="2">
    <source>
        <dbReference type="Pfam" id="PF01370"/>
    </source>
</evidence>
<dbReference type="Gene3D" id="3.40.50.720">
    <property type="entry name" value="NAD(P)-binding Rossmann-like Domain"/>
    <property type="match status" value="1"/>
</dbReference>
<reference evidence="3 4" key="1">
    <citation type="submission" date="2023-11" db="EMBL/GenBank/DDBJ databases">
        <authorList>
            <person name="Xu M."/>
            <person name="Jiang T."/>
        </authorList>
    </citation>
    <scope>NUCLEOTIDE SEQUENCE [LARGE SCALE GENOMIC DNA]</scope>
    <source>
        <strain evidence="3 4">SD</strain>
    </source>
</reference>
<gene>
    <name evidence="3" type="ORF">SK069_04030</name>
</gene>
<protein>
    <submittedName>
        <fullName evidence="3">NAD(P)-dependent oxidoreductase</fullName>
    </submittedName>
</protein>
<evidence type="ECO:0000313" key="4">
    <source>
        <dbReference type="Proteomes" id="UP001277761"/>
    </source>
</evidence>
<organism evidence="3 4">
    <name type="scientific">Patulibacter brassicae</name>
    <dbReference type="NCBI Taxonomy" id="1705717"/>
    <lineage>
        <taxon>Bacteria</taxon>
        <taxon>Bacillati</taxon>
        <taxon>Actinomycetota</taxon>
        <taxon>Thermoleophilia</taxon>
        <taxon>Solirubrobacterales</taxon>
        <taxon>Patulibacteraceae</taxon>
        <taxon>Patulibacter</taxon>
    </lineage>
</organism>
<dbReference type="PANTHER" id="PTHR48079:SF6">
    <property type="entry name" value="NAD(P)-BINDING DOMAIN-CONTAINING PROTEIN-RELATED"/>
    <property type="match status" value="1"/>
</dbReference>
<keyword evidence="4" id="KW-1185">Reference proteome</keyword>
<dbReference type="InterPro" id="IPR036291">
    <property type="entry name" value="NAD(P)-bd_dom_sf"/>
</dbReference>
<dbReference type="Pfam" id="PF01370">
    <property type="entry name" value="Epimerase"/>
    <property type="match status" value="1"/>
</dbReference>
<feature type="compositionally biased region" description="Low complexity" evidence="1">
    <location>
        <begin position="323"/>
        <end position="332"/>
    </location>
</feature>
<dbReference type="Proteomes" id="UP001277761">
    <property type="component" value="Unassembled WGS sequence"/>
</dbReference>
<comment type="caution">
    <text evidence="3">The sequence shown here is derived from an EMBL/GenBank/DDBJ whole genome shotgun (WGS) entry which is preliminary data.</text>
</comment>